<keyword evidence="1" id="KW-1133">Transmembrane helix</keyword>
<dbReference type="Proteomes" id="UP000317722">
    <property type="component" value="Unassembled WGS sequence"/>
</dbReference>
<dbReference type="AlphaFoldDB" id="A0A502CX39"/>
<protein>
    <recommendedName>
        <fullName evidence="5">Glycoprotein</fullName>
    </recommendedName>
</protein>
<evidence type="ECO:0000313" key="3">
    <source>
        <dbReference type="EMBL" id="TPG17100.1"/>
    </source>
</evidence>
<evidence type="ECO:0000256" key="2">
    <source>
        <dbReference type="SAM" id="SignalP"/>
    </source>
</evidence>
<evidence type="ECO:0000313" key="4">
    <source>
        <dbReference type="Proteomes" id="UP000317722"/>
    </source>
</evidence>
<keyword evidence="1" id="KW-0472">Membrane</keyword>
<gene>
    <name evidence="3" type="ORF">EAH86_10020</name>
</gene>
<dbReference type="InterPro" id="IPR046112">
    <property type="entry name" value="DUF6049"/>
</dbReference>
<accession>A0A502CX39</accession>
<proteinExistence type="predicted"/>
<name>A0A502CX39_9MICO</name>
<keyword evidence="4" id="KW-1185">Reference proteome</keyword>
<feature type="chain" id="PRO_5021353249" description="Glycoprotein" evidence="2">
    <location>
        <begin position="25"/>
        <end position="677"/>
    </location>
</feature>
<sequence>MLAAVALVLPAWAAGTGSASPAEAAGVDLALTGVTPAVARAGQDLVVTGTLHNDGSAALNRPTVAVVMPTTGTLLRSTREAVHAWAAATGPSQGKVVGQTRLPTSVAPGDTATFSVTVPRLASLGRAAYGAIPLSVQTGTTSVRTFAGYQRTKQYQPMSISWAVPLTLDPDPALFGGRGASREAAWAQTLADGSRVNRILDATQDAPVTWAIDPSLTPGMLPEGVDIGDGSTQGDQETAMRAATQGRIAAAAPRHTPWVLPDTDADLAAVAGASTGQSLMRTLVGRSQAVAAKLGGRSDVAWPADGGYTATRETALRRLFRAPTLAGQVTSAAVLSTSGATITPGAAQRSTTGLPLLAYDDALSALLTRTTSPSEGVLSTQQFVADSVALLNELPGTEGRSLFVAAPRSFNPDPDTARAFFAAAGSIPWLTPTTTDAVLGTARRVAGTPAAPVTRPAIPATGGRAVLTSARIRQLEQTVRTVRGVAQIRDDGNEFLRTWTRAAEQLASTRWRAAPTAWNTLSGRVSEAAKQTTTAVKVSASTINFLADSGRLQITVTNDLAVPVEDVKLTVEASNPRLRIDSQPPILRIGPKSKATVSVRVTALAAGSVPLRTTLTTPDGTVIGQGADVQVRVTPTGNWVYWGLAALGGLILLLGIVRTVRRRPGSGTALPREAPPA</sequence>
<evidence type="ECO:0008006" key="5">
    <source>
        <dbReference type="Google" id="ProtNLM"/>
    </source>
</evidence>
<dbReference type="EMBL" id="RCZM01000003">
    <property type="protein sequence ID" value="TPG17100.1"/>
    <property type="molecule type" value="Genomic_DNA"/>
</dbReference>
<keyword evidence="1" id="KW-0812">Transmembrane</keyword>
<feature type="signal peptide" evidence="2">
    <location>
        <begin position="1"/>
        <end position="24"/>
    </location>
</feature>
<feature type="transmembrane region" description="Helical" evidence="1">
    <location>
        <begin position="639"/>
        <end position="657"/>
    </location>
</feature>
<evidence type="ECO:0000256" key="1">
    <source>
        <dbReference type="SAM" id="Phobius"/>
    </source>
</evidence>
<organism evidence="3 4">
    <name type="scientific">Pedococcus bigeumensis</name>
    <dbReference type="NCBI Taxonomy" id="433644"/>
    <lineage>
        <taxon>Bacteria</taxon>
        <taxon>Bacillati</taxon>
        <taxon>Actinomycetota</taxon>
        <taxon>Actinomycetes</taxon>
        <taxon>Micrococcales</taxon>
        <taxon>Intrasporangiaceae</taxon>
        <taxon>Pedococcus</taxon>
    </lineage>
</organism>
<keyword evidence="2" id="KW-0732">Signal</keyword>
<dbReference type="Pfam" id="PF19516">
    <property type="entry name" value="DUF6049"/>
    <property type="match status" value="1"/>
</dbReference>
<reference evidence="3 4" key="1">
    <citation type="journal article" date="2019" name="Environ. Microbiol.">
        <title>Species interactions and distinct microbial communities in high Arctic permafrost affected cryosols are associated with the CH4 and CO2 gas fluxes.</title>
        <authorList>
            <person name="Altshuler I."/>
            <person name="Hamel J."/>
            <person name="Turney S."/>
            <person name="Magnuson E."/>
            <person name="Levesque R."/>
            <person name="Greer C."/>
            <person name="Whyte L.G."/>
        </authorList>
    </citation>
    <scope>NUCLEOTIDE SEQUENCE [LARGE SCALE GENOMIC DNA]</scope>
    <source>
        <strain evidence="3 4">S9.3A</strain>
    </source>
</reference>
<comment type="caution">
    <text evidence="3">The sequence shown here is derived from an EMBL/GenBank/DDBJ whole genome shotgun (WGS) entry which is preliminary data.</text>
</comment>